<dbReference type="AlphaFoldDB" id="A0AAV7SF13"/>
<evidence type="ECO:0000313" key="3">
    <source>
        <dbReference type="Proteomes" id="UP001066276"/>
    </source>
</evidence>
<feature type="region of interest" description="Disordered" evidence="1">
    <location>
        <begin position="111"/>
        <end position="272"/>
    </location>
</feature>
<gene>
    <name evidence="2" type="ORF">NDU88_003366</name>
</gene>
<comment type="caution">
    <text evidence="2">The sequence shown here is derived from an EMBL/GenBank/DDBJ whole genome shotgun (WGS) entry which is preliminary data.</text>
</comment>
<accession>A0AAV7SF13</accession>
<reference evidence="2" key="1">
    <citation type="journal article" date="2022" name="bioRxiv">
        <title>Sequencing and chromosome-scale assembly of the giantPleurodeles waltlgenome.</title>
        <authorList>
            <person name="Brown T."/>
            <person name="Elewa A."/>
            <person name="Iarovenko S."/>
            <person name="Subramanian E."/>
            <person name="Araus A.J."/>
            <person name="Petzold A."/>
            <person name="Susuki M."/>
            <person name="Suzuki K.-i.T."/>
            <person name="Hayashi T."/>
            <person name="Toyoda A."/>
            <person name="Oliveira C."/>
            <person name="Osipova E."/>
            <person name="Leigh N.D."/>
            <person name="Simon A."/>
            <person name="Yun M.H."/>
        </authorList>
    </citation>
    <scope>NUCLEOTIDE SEQUENCE</scope>
    <source>
        <strain evidence="2">20211129_DDA</strain>
        <tissue evidence="2">Liver</tissue>
    </source>
</reference>
<dbReference type="Proteomes" id="UP001066276">
    <property type="component" value="Chromosome 4_2"/>
</dbReference>
<feature type="region of interest" description="Disordered" evidence="1">
    <location>
        <begin position="41"/>
        <end position="62"/>
    </location>
</feature>
<name>A0AAV7SF13_PLEWA</name>
<organism evidence="2 3">
    <name type="scientific">Pleurodeles waltl</name>
    <name type="common">Iberian ribbed newt</name>
    <dbReference type="NCBI Taxonomy" id="8319"/>
    <lineage>
        <taxon>Eukaryota</taxon>
        <taxon>Metazoa</taxon>
        <taxon>Chordata</taxon>
        <taxon>Craniata</taxon>
        <taxon>Vertebrata</taxon>
        <taxon>Euteleostomi</taxon>
        <taxon>Amphibia</taxon>
        <taxon>Batrachia</taxon>
        <taxon>Caudata</taxon>
        <taxon>Salamandroidea</taxon>
        <taxon>Salamandridae</taxon>
        <taxon>Pleurodelinae</taxon>
        <taxon>Pleurodeles</taxon>
    </lineage>
</organism>
<evidence type="ECO:0000313" key="2">
    <source>
        <dbReference type="EMBL" id="KAJ1162902.1"/>
    </source>
</evidence>
<feature type="compositionally biased region" description="Polar residues" evidence="1">
    <location>
        <begin position="159"/>
        <end position="168"/>
    </location>
</feature>
<feature type="compositionally biased region" description="Basic residues" evidence="1">
    <location>
        <begin position="233"/>
        <end position="252"/>
    </location>
</feature>
<feature type="compositionally biased region" description="Low complexity" evidence="1">
    <location>
        <begin position="12"/>
        <end position="23"/>
    </location>
</feature>
<proteinExistence type="predicted"/>
<evidence type="ECO:0000256" key="1">
    <source>
        <dbReference type="SAM" id="MobiDB-lite"/>
    </source>
</evidence>
<keyword evidence="3" id="KW-1185">Reference proteome</keyword>
<protein>
    <submittedName>
        <fullName evidence="2">Uncharacterized protein</fullName>
    </submittedName>
</protein>
<dbReference type="EMBL" id="JANPWB010000008">
    <property type="protein sequence ID" value="KAJ1162902.1"/>
    <property type="molecule type" value="Genomic_DNA"/>
</dbReference>
<feature type="compositionally biased region" description="Basic and acidic residues" evidence="1">
    <location>
        <begin position="169"/>
        <end position="180"/>
    </location>
</feature>
<sequence>MRSKNLALTKEAAASSSSIRSSAGRTDFLFPTIKSELRRSLIRLSHPPRSRPGQQPRERPPLHTVVVVSTSIGPQGTEDSRGHSLLPVVHSPAKKKAVGRRQAPKLLMRATAQPTAATKIRLTAAPKSSTLAHGPRGSSPAADQAPQGIKWRALACQRGQAQNRQQVTEGEKRKGGEKSPHPSAPKKADPTGTAYPHPLRPPKHGRGDQRNQSPHLPAISTPAEPRGPTKPQPRPRRGRKQGYGRIGCRKGPLHLAAARSLPKLFPTAPRED</sequence>
<feature type="region of interest" description="Disordered" evidence="1">
    <location>
        <begin position="1"/>
        <end position="25"/>
    </location>
</feature>